<sequence>MVKLRNPNGCASSCISRSYPIYLVTKEVREKLGRDPPPDADSYYDPETDSDYFDYNKGTVCIRDYDAVAKMDMEVQDQIFLVEFYEKARNGHAYRYEHLKVTLKTANEREPKQVKAPPPPPLPVDNVDVSDDFICPSFSGSSSSDSSESEEEEKQETDEEIAKRRLVASGCDSKPGVNHGKLNIYSASRGKRQTRLSQSSQGCGNTDILERTGRPEDLIDLLFEKQPNQLQFGHVAPSLSTYLAQKAASVNSLQVIELNNVYGDATIQLFNKLLQAFSEPGGSGPQVLRVCSGRDMPYDFLSALEAGFRSNSSIRTLDVGCMWLTQHCCEPFCRFVALAVSSLQNLTTLDLSETKACEEDDPDVSKSRPRPESLDPLLNLMPTLMKLTAVQLRSSRLPEELFSRLITGVCALPMLEYLNLACTNCGPNALVSISDLLRKDGCTLKTLNLTGMFSAGQGGHEAPPSKQVIDFSSIFGTLAVNTSLTTLKLGGNDLVAGGMKQLAEAMCANTSLTNLHLDTIYCTDGGFEVFFSLLPNMRGLVLLDISDNTFEEEGLNILVDKIASTNLTLRHVEAVDVQSSETALGRLVEVVAKVEEMTSNVSQLDPSKIDDWTVKTSLYLKVKDDTTVVPPRRYGDGEKPVGTAEFLREFVHGKIALLKDGTVKPSDCILFLKALDSSKPGVEIEIRHDEDEEEYNPGPDKRQDFYLFASSGKLADAAKVIMNLGIPRVSVTNQISDEFFVGLTTQLDCKEPSNCLKTLKIKQVKISTAGAVLMKKMLTVSSSLDHIELSDLVSDDTHDPTFVLDEEIPMGTLPALKTLVVSSVKLSKGNVEILAWVLSAAPSLEKLEMRYAYAEDVDNMKTLCRGFEKNESLRFLKVSFEKETEGALLALTKGFAFLDSVDMDIQFNKVTPAILEALGSSLLRNKSKRVKLVFHHTCGDVDVSPLARSLKENQSLKTLSLYSGLDWNSAGKMFEDAGVDALKAALIENPTIESLHIMPSNLTASAATCFYSAIGSMKGLRQLGFVKCKRCGDRGDCKANTDVLVEGLLASETLEKLAMHYSDDDAVELFPALLQIFKAGAPATLTAIDLVLHDDAFDLDALFVALAANTTLKELKIQMYAEESHWEKLGKALTQNDTVEKLTIVNGFSIDRFVALLPEMKCLKELRLAGGHKPGEKIAEKAKDTHVNVVFVSEED</sequence>
<dbReference type="OrthoDB" id="120976at2759"/>
<feature type="compositionally biased region" description="Low complexity" evidence="2">
    <location>
        <begin position="137"/>
        <end position="146"/>
    </location>
</feature>
<organism evidence="3 4">
    <name type="scientific">Seminavis robusta</name>
    <dbReference type="NCBI Taxonomy" id="568900"/>
    <lineage>
        <taxon>Eukaryota</taxon>
        <taxon>Sar</taxon>
        <taxon>Stramenopiles</taxon>
        <taxon>Ochrophyta</taxon>
        <taxon>Bacillariophyta</taxon>
        <taxon>Bacillariophyceae</taxon>
        <taxon>Bacillariophycidae</taxon>
        <taxon>Naviculales</taxon>
        <taxon>Naviculaceae</taxon>
        <taxon>Seminavis</taxon>
    </lineage>
</organism>
<dbReference type="Gene3D" id="3.80.10.10">
    <property type="entry name" value="Ribonuclease Inhibitor"/>
    <property type="match status" value="2"/>
</dbReference>
<proteinExistence type="predicted"/>
<dbReference type="EMBL" id="CAICTM010001721">
    <property type="protein sequence ID" value="CAB9525765.1"/>
    <property type="molecule type" value="Genomic_DNA"/>
</dbReference>
<feature type="compositionally biased region" description="Polar residues" evidence="2">
    <location>
        <begin position="195"/>
        <end position="204"/>
    </location>
</feature>
<feature type="region of interest" description="Disordered" evidence="2">
    <location>
        <begin position="107"/>
        <end position="161"/>
    </location>
</feature>
<dbReference type="AlphaFoldDB" id="A0A9N8ESU2"/>
<reference evidence="3" key="1">
    <citation type="submission" date="2020-06" db="EMBL/GenBank/DDBJ databases">
        <authorList>
            <consortium name="Plant Systems Biology data submission"/>
        </authorList>
    </citation>
    <scope>NUCLEOTIDE SEQUENCE</scope>
    <source>
        <strain evidence="3">D6</strain>
    </source>
</reference>
<dbReference type="Proteomes" id="UP001153069">
    <property type="component" value="Unassembled WGS sequence"/>
</dbReference>
<evidence type="ECO:0000256" key="1">
    <source>
        <dbReference type="ARBA" id="ARBA00022737"/>
    </source>
</evidence>
<dbReference type="InterPro" id="IPR052201">
    <property type="entry name" value="LRR-containing_regulator"/>
</dbReference>
<feature type="compositionally biased region" description="Acidic residues" evidence="2">
    <location>
        <begin position="147"/>
        <end position="159"/>
    </location>
</feature>
<evidence type="ECO:0000256" key="2">
    <source>
        <dbReference type="SAM" id="MobiDB-lite"/>
    </source>
</evidence>
<dbReference type="SMART" id="SM00368">
    <property type="entry name" value="LRR_RI"/>
    <property type="match status" value="4"/>
</dbReference>
<dbReference type="PANTHER" id="PTHR24111:SF0">
    <property type="entry name" value="LEUCINE-RICH REPEAT-CONTAINING PROTEIN"/>
    <property type="match status" value="1"/>
</dbReference>
<comment type="caution">
    <text evidence="3">The sequence shown here is derived from an EMBL/GenBank/DDBJ whole genome shotgun (WGS) entry which is preliminary data.</text>
</comment>
<gene>
    <name evidence="3" type="ORF">SEMRO_1723_G293650.1</name>
</gene>
<evidence type="ECO:0000313" key="4">
    <source>
        <dbReference type="Proteomes" id="UP001153069"/>
    </source>
</evidence>
<name>A0A9N8ESU2_9STRA</name>
<dbReference type="PANTHER" id="PTHR24111">
    <property type="entry name" value="LEUCINE-RICH REPEAT-CONTAINING PROTEIN 34"/>
    <property type="match status" value="1"/>
</dbReference>
<keyword evidence="1" id="KW-0677">Repeat</keyword>
<accession>A0A9N8ESU2</accession>
<feature type="region of interest" description="Disordered" evidence="2">
    <location>
        <begin position="188"/>
        <end position="207"/>
    </location>
</feature>
<keyword evidence="4" id="KW-1185">Reference proteome</keyword>
<evidence type="ECO:0000313" key="3">
    <source>
        <dbReference type="EMBL" id="CAB9525765.1"/>
    </source>
</evidence>
<protein>
    <submittedName>
        <fullName evidence="3">NLR family, CARD domain containing 3</fullName>
    </submittedName>
</protein>
<dbReference type="SUPFAM" id="SSF52047">
    <property type="entry name" value="RNI-like"/>
    <property type="match status" value="2"/>
</dbReference>
<dbReference type="InterPro" id="IPR032675">
    <property type="entry name" value="LRR_dom_sf"/>
</dbReference>